<dbReference type="AlphaFoldDB" id="A0AAV8VW32"/>
<keyword evidence="2" id="KW-1185">Reference proteome</keyword>
<dbReference type="InterPro" id="IPR015947">
    <property type="entry name" value="PUA-like_sf"/>
</dbReference>
<dbReference type="SUPFAM" id="SSF88697">
    <property type="entry name" value="PUA domain-like"/>
    <property type="match status" value="1"/>
</dbReference>
<accession>A0AAV8VW32</accession>
<evidence type="ECO:0000313" key="1">
    <source>
        <dbReference type="EMBL" id="KAJ8918586.1"/>
    </source>
</evidence>
<dbReference type="EMBL" id="JANEYG010000024">
    <property type="protein sequence ID" value="KAJ8918586.1"/>
    <property type="molecule type" value="Genomic_DNA"/>
</dbReference>
<dbReference type="Gene3D" id="2.30.130.10">
    <property type="entry name" value="PUA domain"/>
    <property type="match status" value="1"/>
</dbReference>
<reference evidence="1 2" key="1">
    <citation type="journal article" date="2023" name="Insect Mol. Biol.">
        <title>Genome sequencing provides insights into the evolution of gene families encoding plant cell wall-degrading enzymes in longhorned beetles.</title>
        <authorList>
            <person name="Shin N.R."/>
            <person name="Okamura Y."/>
            <person name="Kirsch R."/>
            <person name="Pauchet Y."/>
        </authorList>
    </citation>
    <scope>NUCLEOTIDE SEQUENCE [LARGE SCALE GENOMIC DNA]</scope>
    <source>
        <strain evidence="1">EAD_L_NR</strain>
    </source>
</reference>
<evidence type="ECO:0000313" key="2">
    <source>
        <dbReference type="Proteomes" id="UP001159042"/>
    </source>
</evidence>
<comment type="caution">
    <text evidence="1">The sequence shown here is derived from an EMBL/GenBank/DDBJ whole genome shotgun (WGS) entry which is preliminary data.</text>
</comment>
<organism evidence="1 2">
    <name type="scientific">Exocentrus adspersus</name>
    <dbReference type="NCBI Taxonomy" id="1586481"/>
    <lineage>
        <taxon>Eukaryota</taxon>
        <taxon>Metazoa</taxon>
        <taxon>Ecdysozoa</taxon>
        <taxon>Arthropoda</taxon>
        <taxon>Hexapoda</taxon>
        <taxon>Insecta</taxon>
        <taxon>Pterygota</taxon>
        <taxon>Neoptera</taxon>
        <taxon>Endopterygota</taxon>
        <taxon>Coleoptera</taxon>
        <taxon>Polyphaga</taxon>
        <taxon>Cucujiformia</taxon>
        <taxon>Chrysomeloidea</taxon>
        <taxon>Cerambycidae</taxon>
        <taxon>Lamiinae</taxon>
        <taxon>Acanthocinini</taxon>
        <taxon>Exocentrus</taxon>
    </lineage>
</organism>
<dbReference type="GO" id="GO:0003723">
    <property type="term" value="F:RNA binding"/>
    <property type="evidence" value="ECO:0007669"/>
    <property type="project" value="InterPro"/>
</dbReference>
<dbReference type="InterPro" id="IPR036974">
    <property type="entry name" value="PUA_sf"/>
</dbReference>
<name>A0AAV8VW32_9CUCU</name>
<gene>
    <name evidence="1" type="ORF">NQ315_013091</name>
</gene>
<dbReference type="PROSITE" id="PS50890">
    <property type="entry name" value="PUA"/>
    <property type="match status" value="1"/>
</dbReference>
<sequence>MQYPDTPFINNFNSRLITGLNEDNCDIRISNEQYEKTLKWLGSPPKITSYRVNTLKTNSEEVLARIQKHISEVLGSSFQVKVEIPAIIPNVVIIHSYFKEGFDRYDKEIIVDVDCAAAVLRGAHVYAPGVLAMMSGTKIDDSVSIYADSKKEMQERDAKDLRR</sequence>
<dbReference type="Proteomes" id="UP001159042">
    <property type="component" value="Unassembled WGS sequence"/>
</dbReference>
<proteinExistence type="predicted"/>
<protein>
    <submittedName>
        <fullName evidence="1">Uncharacterized protein</fullName>
    </submittedName>
</protein>